<dbReference type="InterPro" id="IPR036397">
    <property type="entry name" value="RNaseH_sf"/>
</dbReference>
<proteinExistence type="predicted"/>
<evidence type="ECO:0000313" key="3">
    <source>
        <dbReference type="Proteomes" id="UP000625711"/>
    </source>
</evidence>
<dbReference type="Gene3D" id="3.30.420.10">
    <property type="entry name" value="Ribonuclease H-like superfamily/Ribonuclease H"/>
    <property type="match status" value="1"/>
</dbReference>
<feature type="domain" description="Tc1-like transposase DDE" evidence="1">
    <location>
        <begin position="20"/>
        <end position="84"/>
    </location>
</feature>
<keyword evidence="3" id="KW-1185">Reference proteome</keyword>
<dbReference type="OrthoDB" id="6660388at2759"/>
<gene>
    <name evidence="2" type="ORF">GWI33_018574</name>
</gene>
<dbReference type="Pfam" id="PF13358">
    <property type="entry name" value="DDE_3"/>
    <property type="match status" value="1"/>
</dbReference>
<reference evidence="2" key="1">
    <citation type="submission" date="2020-08" db="EMBL/GenBank/DDBJ databases">
        <title>Genome sequencing and assembly of the red palm weevil Rhynchophorus ferrugineus.</title>
        <authorList>
            <person name="Dias G.B."/>
            <person name="Bergman C.M."/>
            <person name="Manee M."/>
        </authorList>
    </citation>
    <scope>NUCLEOTIDE SEQUENCE</scope>
    <source>
        <strain evidence="2">AA-2017</strain>
        <tissue evidence="2">Whole larva</tissue>
    </source>
</reference>
<dbReference type="AlphaFoldDB" id="A0A834HTI3"/>
<evidence type="ECO:0000313" key="2">
    <source>
        <dbReference type="EMBL" id="KAF7268310.1"/>
    </source>
</evidence>
<accession>A0A834HTI3</accession>
<dbReference type="PANTHER" id="PTHR46060:SF1">
    <property type="entry name" value="MARINER MOS1 TRANSPOSASE-LIKE PROTEIN"/>
    <property type="match status" value="1"/>
</dbReference>
<dbReference type="PANTHER" id="PTHR46060">
    <property type="entry name" value="MARINER MOS1 TRANSPOSASE-LIKE PROTEIN"/>
    <property type="match status" value="1"/>
</dbReference>
<comment type="caution">
    <text evidence="2">The sequence shown here is derived from an EMBL/GenBank/DDBJ whole genome shotgun (WGS) entry which is preliminary data.</text>
</comment>
<organism evidence="2 3">
    <name type="scientific">Rhynchophorus ferrugineus</name>
    <name type="common">Red palm weevil</name>
    <name type="synonym">Curculio ferrugineus</name>
    <dbReference type="NCBI Taxonomy" id="354439"/>
    <lineage>
        <taxon>Eukaryota</taxon>
        <taxon>Metazoa</taxon>
        <taxon>Ecdysozoa</taxon>
        <taxon>Arthropoda</taxon>
        <taxon>Hexapoda</taxon>
        <taxon>Insecta</taxon>
        <taxon>Pterygota</taxon>
        <taxon>Neoptera</taxon>
        <taxon>Endopterygota</taxon>
        <taxon>Coleoptera</taxon>
        <taxon>Polyphaga</taxon>
        <taxon>Cucujiformia</taxon>
        <taxon>Curculionidae</taxon>
        <taxon>Dryophthorinae</taxon>
        <taxon>Rhynchophorus</taxon>
    </lineage>
</organism>
<protein>
    <recommendedName>
        <fullName evidence="1">Tc1-like transposase DDE domain-containing protein</fullName>
    </recommendedName>
</protein>
<dbReference type="EMBL" id="JAACXV010014334">
    <property type="protein sequence ID" value="KAF7268310.1"/>
    <property type="molecule type" value="Genomic_DNA"/>
</dbReference>
<dbReference type="GO" id="GO:0003676">
    <property type="term" value="F:nucleic acid binding"/>
    <property type="evidence" value="ECO:0007669"/>
    <property type="project" value="InterPro"/>
</dbReference>
<dbReference type="Proteomes" id="UP000625711">
    <property type="component" value="Unassembled WGS sequence"/>
</dbReference>
<sequence>MSIEDGERTGRPKEHEIAEKQPHLKVLLHQDNAPCHKSVKMLVKIHELEFELFSHPPYSPDLTPTDYFLFSDLKRMLAEKKFSSNE</sequence>
<name>A0A834HTI3_RHYFE</name>
<evidence type="ECO:0000259" key="1">
    <source>
        <dbReference type="Pfam" id="PF13358"/>
    </source>
</evidence>
<dbReference type="InterPro" id="IPR052709">
    <property type="entry name" value="Transposase-MT_Hybrid"/>
</dbReference>
<dbReference type="InterPro" id="IPR038717">
    <property type="entry name" value="Tc1-like_DDE_dom"/>
</dbReference>